<dbReference type="EMBL" id="AP028679">
    <property type="protein sequence ID" value="BEQ13836.1"/>
    <property type="molecule type" value="Genomic_DNA"/>
</dbReference>
<organism evidence="2 3">
    <name type="scientific">Desulfoferula mesophila</name>
    <dbReference type="NCBI Taxonomy" id="3058419"/>
    <lineage>
        <taxon>Bacteria</taxon>
        <taxon>Pseudomonadati</taxon>
        <taxon>Thermodesulfobacteriota</taxon>
        <taxon>Desulfarculia</taxon>
        <taxon>Desulfarculales</taxon>
        <taxon>Desulfarculaceae</taxon>
        <taxon>Desulfoferula</taxon>
    </lineage>
</organism>
<dbReference type="InterPro" id="IPR025751">
    <property type="entry name" value="RsbRD_N_dom"/>
</dbReference>
<gene>
    <name evidence="2" type="ORF">FAK_09020</name>
</gene>
<reference evidence="3" key="1">
    <citation type="journal article" date="2023" name="Arch. Microbiol.">
        <title>Desulfoferula mesophilus gen. nov. sp. nov., a mesophilic sulfate-reducing bacterium isolated from a brackish lake sediment.</title>
        <authorList>
            <person name="Watanabe T."/>
            <person name="Yabe T."/>
            <person name="Tsuji J.M."/>
            <person name="Fukui M."/>
        </authorList>
    </citation>
    <scope>NUCLEOTIDE SEQUENCE [LARGE SCALE GENOMIC DNA]</scope>
    <source>
        <strain evidence="3">12FAK</strain>
    </source>
</reference>
<dbReference type="AlphaFoldDB" id="A0AAU9ETH4"/>
<dbReference type="Proteomes" id="UP001366166">
    <property type="component" value="Chromosome"/>
</dbReference>
<dbReference type="Pfam" id="PF14361">
    <property type="entry name" value="RsbRD_N"/>
    <property type="match status" value="1"/>
</dbReference>
<evidence type="ECO:0000313" key="2">
    <source>
        <dbReference type="EMBL" id="BEQ13836.1"/>
    </source>
</evidence>
<evidence type="ECO:0000313" key="3">
    <source>
        <dbReference type="Proteomes" id="UP001366166"/>
    </source>
</evidence>
<evidence type="ECO:0000259" key="1">
    <source>
        <dbReference type="Pfam" id="PF14361"/>
    </source>
</evidence>
<proteinExistence type="predicted"/>
<feature type="domain" description="RsbT co-antagonist protein RsbRD N-terminal" evidence="1">
    <location>
        <begin position="13"/>
        <end position="149"/>
    </location>
</feature>
<dbReference type="KEGG" id="dmp:FAK_09020"/>
<keyword evidence="3" id="KW-1185">Reference proteome</keyword>
<protein>
    <recommendedName>
        <fullName evidence="1">RsbT co-antagonist protein RsbRD N-terminal domain-containing protein</fullName>
    </recommendedName>
</protein>
<accession>A0AAU9ETH4</accession>
<sequence>MKLKTLLAKHKSTLVSRWVDAIVETYPPETAKFLKNKKDQFHNPIGHTIVAETQHLFDLLIEGVDREKATPFLDRIIRIRAIQEFTASKAISFVFSLKYIIREVVGPEIDTEDLDQELVDLEATLDFMSLVAFDIYVACREQVFDLRAKEVQQNAFLLLKRANLLVEKAGPEPENL</sequence>
<name>A0AAU9ETH4_9BACT</name>